<reference evidence="2" key="1">
    <citation type="submission" date="2015-10" db="EMBL/GenBank/DDBJ databases">
        <authorList>
            <person name="Regsiter A."/>
            <person name="william w."/>
        </authorList>
    </citation>
    <scope>NUCLEOTIDE SEQUENCE</scope>
    <source>
        <strain evidence="2">Montdore</strain>
    </source>
</reference>
<feature type="non-terminal residue" evidence="2">
    <location>
        <position position="1"/>
    </location>
</feature>
<organism evidence="2 3">
    <name type="scientific">Tuber aestivum</name>
    <name type="common">summer truffle</name>
    <dbReference type="NCBI Taxonomy" id="59557"/>
    <lineage>
        <taxon>Eukaryota</taxon>
        <taxon>Fungi</taxon>
        <taxon>Dikarya</taxon>
        <taxon>Ascomycota</taxon>
        <taxon>Pezizomycotina</taxon>
        <taxon>Pezizomycetes</taxon>
        <taxon>Pezizales</taxon>
        <taxon>Tuberaceae</taxon>
        <taxon>Tuber</taxon>
    </lineage>
</organism>
<keyword evidence="3" id="KW-1185">Reference proteome</keyword>
<protein>
    <submittedName>
        <fullName evidence="2">Uncharacterized protein</fullName>
    </submittedName>
</protein>
<gene>
    <name evidence="2" type="ORF">GSTUAT00002135001</name>
</gene>
<feature type="non-terminal residue" evidence="2">
    <location>
        <position position="56"/>
    </location>
</feature>
<evidence type="ECO:0000313" key="2">
    <source>
        <dbReference type="EMBL" id="CUS13774.1"/>
    </source>
</evidence>
<keyword evidence="1" id="KW-0472">Membrane</keyword>
<evidence type="ECO:0000313" key="3">
    <source>
        <dbReference type="Proteomes" id="UP001412239"/>
    </source>
</evidence>
<dbReference type="AlphaFoldDB" id="A0A292Q2W5"/>
<dbReference type="Proteomes" id="UP001412239">
    <property type="component" value="Unassembled WGS sequence"/>
</dbReference>
<keyword evidence="1" id="KW-0812">Transmembrane</keyword>
<dbReference type="EMBL" id="LN890967">
    <property type="protein sequence ID" value="CUS13774.1"/>
    <property type="molecule type" value="Genomic_DNA"/>
</dbReference>
<sequence length="56" mass="6947">VTFYKDFGRPIAKVFLMAFFTYQVTYWAWVKMEKEEVRGEKESRWFSMPSFLRSFF</sequence>
<keyword evidence="1" id="KW-1133">Transmembrane helix</keyword>
<proteinExistence type="predicted"/>
<accession>A0A292Q2W5</accession>
<evidence type="ECO:0000256" key="1">
    <source>
        <dbReference type="SAM" id="Phobius"/>
    </source>
</evidence>
<feature type="transmembrane region" description="Helical" evidence="1">
    <location>
        <begin position="12"/>
        <end position="30"/>
    </location>
</feature>
<name>A0A292Q2W5_9PEZI</name>